<evidence type="ECO:0000313" key="7">
    <source>
        <dbReference type="Proteomes" id="UP000295371"/>
    </source>
</evidence>
<dbReference type="InterPro" id="IPR001608">
    <property type="entry name" value="Ala_racemase_N"/>
</dbReference>
<dbReference type="HAMAP" id="MF_02087">
    <property type="entry name" value="PLP_homeostasis"/>
    <property type="match status" value="1"/>
</dbReference>
<comment type="similarity">
    <text evidence="2 4">Belongs to the pyridoxal phosphate-binding protein YggS/PROSC family.</text>
</comment>
<comment type="cofactor">
    <cofactor evidence="3">
        <name>pyridoxal 5'-phosphate</name>
        <dbReference type="ChEBI" id="CHEBI:597326"/>
    </cofactor>
</comment>
<dbReference type="NCBIfam" id="TIGR00044">
    <property type="entry name" value="YggS family pyridoxal phosphate-dependent enzyme"/>
    <property type="match status" value="1"/>
</dbReference>
<sequence>MSDIADRLRTVRAQIDEACTGVGRDPSTVRLLPVSKTHPAAAIRAAHAAGERTFGENKPQELAAKAGELADLDGLRWAAIGHLQTNKARIVAEHAAEFHALDSLRLAETLDRRLQALGRGLDVFVQVNASGEESKFGLPPAEVAPFVGSLAPFDSLNVVGLMTIGANTDDRVRIDASFAIMQRLQSQLRDLGAPGSFDELSMGMSGDWAAAIAHGATVIRIGTAIFGARDYG</sequence>
<dbReference type="GO" id="GO:0030170">
    <property type="term" value="F:pyridoxal phosphate binding"/>
    <property type="evidence" value="ECO:0007669"/>
    <property type="project" value="UniProtKB-UniRule"/>
</dbReference>
<dbReference type="PANTHER" id="PTHR10146:SF14">
    <property type="entry name" value="PYRIDOXAL PHOSPHATE HOMEOSTASIS PROTEIN"/>
    <property type="match status" value="1"/>
</dbReference>
<dbReference type="PIRSF" id="PIRSF004848">
    <property type="entry name" value="YBL036c_PLPDEIII"/>
    <property type="match status" value="1"/>
</dbReference>
<dbReference type="RefSeq" id="WP_133754255.1">
    <property type="nucleotide sequence ID" value="NZ_CP171129.1"/>
</dbReference>
<protein>
    <recommendedName>
        <fullName evidence="2">Pyridoxal phosphate homeostasis protein</fullName>
        <shortName evidence="2">PLP homeostasis protein</shortName>
    </recommendedName>
</protein>
<evidence type="ECO:0000259" key="5">
    <source>
        <dbReference type="Pfam" id="PF01168"/>
    </source>
</evidence>
<dbReference type="Pfam" id="PF01168">
    <property type="entry name" value="Ala_racemase_N"/>
    <property type="match status" value="1"/>
</dbReference>
<keyword evidence="7" id="KW-1185">Reference proteome</keyword>
<feature type="modified residue" description="N6-(pyridoxal phosphate)lysine" evidence="2 3">
    <location>
        <position position="36"/>
    </location>
</feature>
<comment type="function">
    <text evidence="2">Pyridoxal 5'-phosphate (PLP)-binding protein, which is involved in PLP homeostasis.</text>
</comment>
<dbReference type="PANTHER" id="PTHR10146">
    <property type="entry name" value="PROLINE SYNTHETASE CO-TRANSCRIBED BACTERIAL HOMOLOG PROTEIN"/>
    <property type="match status" value="1"/>
</dbReference>
<reference evidence="6 7" key="1">
    <citation type="submission" date="2019-03" db="EMBL/GenBank/DDBJ databases">
        <title>Genomic Encyclopedia of Archaeal and Bacterial Type Strains, Phase II (KMG-II): from individual species to whole genera.</title>
        <authorList>
            <person name="Goeker M."/>
        </authorList>
    </citation>
    <scope>NUCLEOTIDE SEQUENCE [LARGE SCALE GENOMIC DNA]</scope>
    <source>
        <strain evidence="6 7">DSM 24323</strain>
    </source>
</reference>
<organism evidence="6 7">
    <name type="scientific">Naumannella halotolerans</name>
    <dbReference type="NCBI Taxonomy" id="993414"/>
    <lineage>
        <taxon>Bacteria</taxon>
        <taxon>Bacillati</taxon>
        <taxon>Actinomycetota</taxon>
        <taxon>Actinomycetes</taxon>
        <taxon>Propionibacteriales</taxon>
        <taxon>Propionibacteriaceae</taxon>
        <taxon>Naumannella</taxon>
    </lineage>
</organism>
<dbReference type="CDD" id="cd00635">
    <property type="entry name" value="PLPDE_III_YBL036c_like"/>
    <property type="match status" value="1"/>
</dbReference>
<comment type="caution">
    <text evidence="6">The sequence shown here is derived from an EMBL/GenBank/DDBJ whole genome shotgun (WGS) entry which is preliminary data.</text>
</comment>
<dbReference type="AlphaFoldDB" id="A0A4R7J911"/>
<evidence type="ECO:0000256" key="1">
    <source>
        <dbReference type="ARBA" id="ARBA00022898"/>
    </source>
</evidence>
<keyword evidence="1 2" id="KW-0663">Pyridoxal phosphate</keyword>
<feature type="domain" description="Alanine racemase N-terminal" evidence="5">
    <location>
        <begin position="28"/>
        <end position="229"/>
    </location>
</feature>
<evidence type="ECO:0000313" key="6">
    <source>
        <dbReference type="EMBL" id="TDT33805.1"/>
    </source>
</evidence>
<dbReference type="InterPro" id="IPR011078">
    <property type="entry name" value="PyrdxlP_homeostasis"/>
</dbReference>
<name>A0A4R7J911_9ACTN</name>
<dbReference type="FunFam" id="3.20.20.10:FF:000018">
    <property type="entry name" value="Pyridoxal phosphate homeostasis protein"/>
    <property type="match status" value="1"/>
</dbReference>
<dbReference type="Gene3D" id="3.20.20.10">
    <property type="entry name" value="Alanine racemase"/>
    <property type="match status" value="1"/>
</dbReference>
<evidence type="ECO:0000256" key="4">
    <source>
        <dbReference type="RuleBase" id="RU004514"/>
    </source>
</evidence>
<evidence type="ECO:0000256" key="2">
    <source>
        <dbReference type="HAMAP-Rule" id="MF_02087"/>
    </source>
</evidence>
<dbReference type="SUPFAM" id="SSF51419">
    <property type="entry name" value="PLP-binding barrel"/>
    <property type="match status" value="1"/>
</dbReference>
<dbReference type="OrthoDB" id="9804072at2"/>
<dbReference type="InterPro" id="IPR029066">
    <property type="entry name" value="PLP-binding_barrel"/>
</dbReference>
<gene>
    <name evidence="6" type="ORF">CLV29_1436</name>
</gene>
<proteinExistence type="inferred from homology"/>
<dbReference type="EMBL" id="SOAW01000001">
    <property type="protein sequence ID" value="TDT33805.1"/>
    <property type="molecule type" value="Genomic_DNA"/>
</dbReference>
<dbReference type="Proteomes" id="UP000295371">
    <property type="component" value="Unassembled WGS sequence"/>
</dbReference>
<evidence type="ECO:0000256" key="3">
    <source>
        <dbReference type="PIRSR" id="PIRSR004848-1"/>
    </source>
</evidence>
<accession>A0A4R7J911</accession>